<dbReference type="Gene3D" id="3.30.565.10">
    <property type="entry name" value="Histidine kinase-like ATPase, C-terminal domain"/>
    <property type="match status" value="1"/>
</dbReference>
<dbReference type="InterPro" id="IPR011712">
    <property type="entry name" value="Sig_transdc_His_kin_sub3_dim/P"/>
</dbReference>
<dbReference type="InterPro" id="IPR003594">
    <property type="entry name" value="HATPase_dom"/>
</dbReference>
<dbReference type="Proteomes" id="UP001612741">
    <property type="component" value="Unassembled WGS sequence"/>
</dbReference>
<keyword evidence="12" id="KW-1185">Reference proteome</keyword>
<dbReference type="EMBL" id="JBITGY010000005">
    <property type="protein sequence ID" value="MFI6500009.1"/>
    <property type="molecule type" value="Genomic_DNA"/>
</dbReference>
<keyword evidence="6 11" id="KW-0418">Kinase</keyword>
<feature type="transmembrane region" description="Helical" evidence="9">
    <location>
        <begin position="435"/>
        <end position="457"/>
    </location>
</feature>
<dbReference type="Gene3D" id="1.20.5.1930">
    <property type="match status" value="1"/>
</dbReference>
<keyword evidence="4" id="KW-0808">Transferase</keyword>
<accession>A0ABW7YXM3</accession>
<evidence type="ECO:0000256" key="5">
    <source>
        <dbReference type="ARBA" id="ARBA00022741"/>
    </source>
</evidence>
<dbReference type="CDD" id="cd16917">
    <property type="entry name" value="HATPase_UhpB-NarQ-NarX-like"/>
    <property type="match status" value="1"/>
</dbReference>
<dbReference type="Pfam" id="PF07730">
    <property type="entry name" value="HisKA_3"/>
    <property type="match status" value="1"/>
</dbReference>
<evidence type="ECO:0000256" key="2">
    <source>
        <dbReference type="ARBA" id="ARBA00012438"/>
    </source>
</evidence>
<comment type="catalytic activity">
    <reaction evidence="1">
        <text>ATP + protein L-histidine = ADP + protein N-phospho-L-histidine.</text>
        <dbReference type="EC" id="2.7.13.3"/>
    </reaction>
</comment>
<keyword evidence="3" id="KW-0597">Phosphoprotein</keyword>
<keyword evidence="9" id="KW-0472">Membrane</keyword>
<protein>
    <recommendedName>
        <fullName evidence="2">histidine kinase</fullName>
        <ecNumber evidence="2">2.7.13.3</ecNumber>
    </recommendedName>
</protein>
<keyword evidence="8" id="KW-0902">Two-component regulatory system</keyword>
<evidence type="ECO:0000256" key="8">
    <source>
        <dbReference type="ARBA" id="ARBA00023012"/>
    </source>
</evidence>
<feature type="domain" description="Histidine kinase/HSP90-like ATPase" evidence="10">
    <location>
        <begin position="284"/>
        <end position="374"/>
    </location>
</feature>
<evidence type="ECO:0000313" key="11">
    <source>
        <dbReference type="EMBL" id="MFI6500009.1"/>
    </source>
</evidence>
<keyword evidence="9" id="KW-0812">Transmembrane</keyword>
<keyword evidence="9" id="KW-1133">Transmembrane helix</keyword>
<evidence type="ECO:0000256" key="4">
    <source>
        <dbReference type="ARBA" id="ARBA00022679"/>
    </source>
</evidence>
<dbReference type="GO" id="GO:0016301">
    <property type="term" value="F:kinase activity"/>
    <property type="evidence" value="ECO:0007669"/>
    <property type="project" value="UniProtKB-KW"/>
</dbReference>
<name>A0ABW7YXM3_9ACTN</name>
<evidence type="ECO:0000313" key="12">
    <source>
        <dbReference type="Proteomes" id="UP001612741"/>
    </source>
</evidence>
<dbReference type="PANTHER" id="PTHR24421:SF10">
    <property type="entry name" value="NITRATE_NITRITE SENSOR PROTEIN NARQ"/>
    <property type="match status" value="1"/>
</dbReference>
<evidence type="ECO:0000256" key="1">
    <source>
        <dbReference type="ARBA" id="ARBA00000085"/>
    </source>
</evidence>
<dbReference type="PANTHER" id="PTHR24421">
    <property type="entry name" value="NITRATE/NITRITE SENSOR PROTEIN NARX-RELATED"/>
    <property type="match status" value="1"/>
</dbReference>
<comment type="caution">
    <text evidence="11">The sequence shown here is derived from an EMBL/GenBank/DDBJ whole genome shotgun (WGS) entry which is preliminary data.</text>
</comment>
<evidence type="ECO:0000256" key="9">
    <source>
        <dbReference type="SAM" id="Phobius"/>
    </source>
</evidence>
<dbReference type="Pfam" id="PF02518">
    <property type="entry name" value="HATPase_c"/>
    <property type="match status" value="1"/>
</dbReference>
<dbReference type="InterPro" id="IPR050482">
    <property type="entry name" value="Sensor_HK_TwoCompSys"/>
</dbReference>
<keyword evidence="5" id="KW-0547">Nucleotide-binding</keyword>
<sequence length="480" mass="53031">MRLARVGHVLLLLAMAVVQVGAFAATLAAVVLTFTLGLVFLFPPVVLMTRRLAEQSRRWACEWAGVLIESPYLPKPPPPQRGPDGFYRHDRTLYKTPRVPAWSQHWMWLVSDGGSWRDMLWLLWDPFVKVILAPLLLTLPKVGLYVYAQWARLLLAPTAASRLAVQVQQLKKVRSLANDTQAAEMRRIERDLHDGTQARLVALGMTLGAVEELIETNPEAAKALLAKAREASSETLTELRRVVRGIHPPVLAERGLGDAVRAMAMDSPLHVEIEVDLPNRAESPVEAAAYFAVSELLSNAARHGNATRVRVDLSQSDEDLRITVEDDGMGGADPAKGSGLAGIERRLAAFDGVLAVHSPPGGPTTVTMNVPRALPEGTPSGDKTRLPLWKTGLTWLLYLTAWCPLFPQGLVAGILKSLKVDVKSWFVAFYLPGPWQWPFIMCMILLGASMYLAAVLIPATHSKERWMAEATPRRLWLRRC</sequence>
<dbReference type="SUPFAM" id="SSF55874">
    <property type="entry name" value="ATPase domain of HSP90 chaperone/DNA topoisomerase II/histidine kinase"/>
    <property type="match status" value="1"/>
</dbReference>
<evidence type="ECO:0000256" key="3">
    <source>
        <dbReference type="ARBA" id="ARBA00022553"/>
    </source>
</evidence>
<organism evidence="11 12">
    <name type="scientific">Nonomuraea typhae</name>
    <dbReference type="NCBI Taxonomy" id="2603600"/>
    <lineage>
        <taxon>Bacteria</taxon>
        <taxon>Bacillati</taxon>
        <taxon>Actinomycetota</taxon>
        <taxon>Actinomycetes</taxon>
        <taxon>Streptosporangiales</taxon>
        <taxon>Streptosporangiaceae</taxon>
        <taxon>Nonomuraea</taxon>
    </lineage>
</organism>
<evidence type="ECO:0000256" key="6">
    <source>
        <dbReference type="ARBA" id="ARBA00022777"/>
    </source>
</evidence>
<evidence type="ECO:0000259" key="10">
    <source>
        <dbReference type="SMART" id="SM00387"/>
    </source>
</evidence>
<feature type="transmembrane region" description="Helical" evidence="9">
    <location>
        <begin position="395"/>
        <end position="415"/>
    </location>
</feature>
<keyword evidence="7" id="KW-0067">ATP-binding</keyword>
<dbReference type="RefSeq" id="WP_397083658.1">
    <property type="nucleotide sequence ID" value="NZ_JBITGY010000005.1"/>
</dbReference>
<gene>
    <name evidence="11" type="ORF">ACIBG2_21675</name>
</gene>
<dbReference type="InterPro" id="IPR036890">
    <property type="entry name" value="HATPase_C_sf"/>
</dbReference>
<evidence type="ECO:0000256" key="7">
    <source>
        <dbReference type="ARBA" id="ARBA00022840"/>
    </source>
</evidence>
<dbReference type="SMART" id="SM00387">
    <property type="entry name" value="HATPase_c"/>
    <property type="match status" value="1"/>
</dbReference>
<dbReference type="EC" id="2.7.13.3" evidence="2"/>
<proteinExistence type="predicted"/>
<reference evidence="11 12" key="1">
    <citation type="submission" date="2024-10" db="EMBL/GenBank/DDBJ databases">
        <title>The Natural Products Discovery Center: Release of the First 8490 Sequenced Strains for Exploring Actinobacteria Biosynthetic Diversity.</title>
        <authorList>
            <person name="Kalkreuter E."/>
            <person name="Kautsar S.A."/>
            <person name="Yang D."/>
            <person name="Bader C.D."/>
            <person name="Teijaro C.N."/>
            <person name="Fluegel L."/>
            <person name="Davis C.M."/>
            <person name="Simpson J.R."/>
            <person name="Lauterbach L."/>
            <person name="Steele A.D."/>
            <person name="Gui C."/>
            <person name="Meng S."/>
            <person name="Li G."/>
            <person name="Viehrig K."/>
            <person name="Ye F."/>
            <person name="Su P."/>
            <person name="Kiefer A.F."/>
            <person name="Nichols A."/>
            <person name="Cepeda A.J."/>
            <person name="Yan W."/>
            <person name="Fan B."/>
            <person name="Jiang Y."/>
            <person name="Adhikari A."/>
            <person name="Zheng C.-J."/>
            <person name="Schuster L."/>
            <person name="Cowan T.M."/>
            <person name="Smanski M.J."/>
            <person name="Chevrette M.G."/>
            <person name="De Carvalho L.P.S."/>
            <person name="Shen B."/>
        </authorList>
    </citation>
    <scope>NUCLEOTIDE SEQUENCE [LARGE SCALE GENOMIC DNA]</scope>
    <source>
        <strain evidence="11 12">NPDC050545</strain>
    </source>
</reference>